<evidence type="ECO:0000256" key="9">
    <source>
        <dbReference type="SAM" id="Coils"/>
    </source>
</evidence>
<feature type="region of interest" description="Disordered" evidence="10">
    <location>
        <begin position="163"/>
        <end position="184"/>
    </location>
</feature>
<feature type="coiled-coil region" evidence="9">
    <location>
        <begin position="92"/>
        <end position="119"/>
    </location>
</feature>
<dbReference type="SUPFAM" id="SSF57667">
    <property type="entry name" value="beta-beta-alpha zinc fingers"/>
    <property type="match status" value="3"/>
</dbReference>
<dbReference type="GO" id="GO:0010468">
    <property type="term" value="P:regulation of gene expression"/>
    <property type="evidence" value="ECO:0007669"/>
    <property type="project" value="TreeGrafter"/>
</dbReference>
<dbReference type="FunFam" id="3.30.160.60:FF:000446">
    <property type="entry name" value="Zinc finger protein"/>
    <property type="match status" value="1"/>
</dbReference>
<evidence type="ECO:0000313" key="12">
    <source>
        <dbReference type="EMBL" id="KAG8238138.1"/>
    </source>
</evidence>
<feature type="domain" description="C2H2-type" evidence="11">
    <location>
        <begin position="191"/>
        <end position="218"/>
    </location>
</feature>
<dbReference type="GO" id="GO:0003677">
    <property type="term" value="F:DNA binding"/>
    <property type="evidence" value="ECO:0007669"/>
    <property type="project" value="UniProtKB-KW"/>
</dbReference>
<evidence type="ECO:0000256" key="10">
    <source>
        <dbReference type="SAM" id="MobiDB-lite"/>
    </source>
</evidence>
<dbReference type="Pfam" id="PF00096">
    <property type="entry name" value="zf-C2H2"/>
    <property type="match status" value="5"/>
</dbReference>
<feature type="compositionally biased region" description="Basic and acidic residues" evidence="10">
    <location>
        <begin position="163"/>
        <end position="172"/>
    </location>
</feature>
<evidence type="ECO:0000256" key="7">
    <source>
        <dbReference type="ARBA" id="ARBA00023242"/>
    </source>
</evidence>
<feature type="domain" description="C2H2-type" evidence="11">
    <location>
        <begin position="275"/>
        <end position="302"/>
    </location>
</feature>
<feature type="domain" description="C2H2-type" evidence="11">
    <location>
        <begin position="219"/>
        <end position="246"/>
    </location>
</feature>
<reference evidence="12" key="1">
    <citation type="submission" date="2013-04" db="EMBL/GenBank/DDBJ databases">
        <authorList>
            <person name="Qu J."/>
            <person name="Murali S.C."/>
            <person name="Bandaranaike D."/>
            <person name="Bellair M."/>
            <person name="Blankenburg K."/>
            <person name="Chao H."/>
            <person name="Dinh H."/>
            <person name="Doddapaneni H."/>
            <person name="Downs B."/>
            <person name="Dugan-Rocha S."/>
            <person name="Elkadiri S."/>
            <person name="Gnanaolivu R.D."/>
            <person name="Hernandez B."/>
            <person name="Javaid M."/>
            <person name="Jayaseelan J.C."/>
            <person name="Lee S."/>
            <person name="Li M."/>
            <person name="Ming W."/>
            <person name="Munidasa M."/>
            <person name="Muniz J."/>
            <person name="Nguyen L."/>
            <person name="Ongeri F."/>
            <person name="Osuji N."/>
            <person name="Pu L.-L."/>
            <person name="Puazo M."/>
            <person name="Qu C."/>
            <person name="Quiroz J."/>
            <person name="Raj R."/>
            <person name="Weissenberger G."/>
            <person name="Xin Y."/>
            <person name="Zou X."/>
            <person name="Han Y."/>
            <person name="Richards S."/>
            <person name="Worley K."/>
            <person name="Muzny D."/>
            <person name="Gibbs R."/>
        </authorList>
    </citation>
    <scope>NUCLEOTIDE SEQUENCE</scope>
    <source>
        <strain evidence="12">Sampled in the wild</strain>
    </source>
</reference>
<dbReference type="InterPro" id="IPR050331">
    <property type="entry name" value="Zinc_finger"/>
</dbReference>
<evidence type="ECO:0000256" key="6">
    <source>
        <dbReference type="ARBA" id="ARBA00023125"/>
    </source>
</evidence>
<feature type="domain" description="C2H2-type" evidence="11">
    <location>
        <begin position="247"/>
        <end position="274"/>
    </location>
</feature>
<feature type="domain" description="C2H2-type" evidence="11">
    <location>
        <begin position="303"/>
        <end position="327"/>
    </location>
</feature>
<dbReference type="GO" id="GO:0048598">
    <property type="term" value="P:embryonic morphogenesis"/>
    <property type="evidence" value="ECO:0007669"/>
    <property type="project" value="UniProtKB-ARBA"/>
</dbReference>
<keyword evidence="2" id="KW-0479">Metal-binding</keyword>
<reference evidence="12" key="2">
    <citation type="submission" date="2017-10" db="EMBL/GenBank/DDBJ databases">
        <title>Ladona fulva Genome sequencing and assembly.</title>
        <authorList>
            <person name="Murali S."/>
            <person name="Richards S."/>
            <person name="Bandaranaike D."/>
            <person name="Bellair M."/>
            <person name="Blankenburg K."/>
            <person name="Chao H."/>
            <person name="Dinh H."/>
            <person name="Doddapaneni H."/>
            <person name="Dugan-Rocha S."/>
            <person name="Elkadiri S."/>
            <person name="Gnanaolivu R."/>
            <person name="Hernandez B."/>
            <person name="Skinner E."/>
            <person name="Javaid M."/>
            <person name="Lee S."/>
            <person name="Li M."/>
            <person name="Ming W."/>
            <person name="Munidasa M."/>
            <person name="Muniz J."/>
            <person name="Nguyen L."/>
            <person name="Hughes D."/>
            <person name="Osuji N."/>
            <person name="Pu L.-L."/>
            <person name="Puazo M."/>
            <person name="Qu C."/>
            <person name="Quiroz J."/>
            <person name="Raj R."/>
            <person name="Weissenberger G."/>
            <person name="Xin Y."/>
            <person name="Zou X."/>
            <person name="Han Y."/>
            <person name="Worley K."/>
            <person name="Muzny D."/>
            <person name="Gibbs R."/>
        </authorList>
    </citation>
    <scope>NUCLEOTIDE SEQUENCE</scope>
    <source>
        <strain evidence="12">Sampled in the wild</strain>
    </source>
</reference>
<evidence type="ECO:0000256" key="2">
    <source>
        <dbReference type="ARBA" id="ARBA00022723"/>
    </source>
</evidence>
<comment type="caution">
    <text evidence="12">The sequence shown here is derived from an EMBL/GenBank/DDBJ whole genome shotgun (WGS) entry which is preliminary data.</text>
</comment>
<dbReference type="InterPro" id="IPR036236">
    <property type="entry name" value="Znf_C2H2_sf"/>
</dbReference>
<dbReference type="PROSITE" id="PS50157">
    <property type="entry name" value="ZINC_FINGER_C2H2_2"/>
    <property type="match status" value="5"/>
</dbReference>
<evidence type="ECO:0000256" key="3">
    <source>
        <dbReference type="ARBA" id="ARBA00022737"/>
    </source>
</evidence>
<proteinExistence type="predicted"/>
<comment type="subcellular location">
    <subcellularLocation>
        <location evidence="1">Nucleus</location>
    </subcellularLocation>
</comment>
<dbReference type="Gene3D" id="3.30.160.60">
    <property type="entry name" value="Classic Zinc Finger"/>
    <property type="match status" value="5"/>
</dbReference>
<evidence type="ECO:0000259" key="11">
    <source>
        <dbReference type="PROSITE" id="PS50157"/>
    </source>
</evidence>
<sequence length="327" mass="37667">MSEHNTVYSGSEKAWTVHKRTLNITVLPTYERQDIPTYKLLWTTAATAATSRGPSSAVFSCLVTVVVVIGIAIDDGLPEYVCQDCLGIIKEFENYKRNAQRAKKELMLLKEKKNVLIKAEPDETEEYLEDSEPHVASDDQIHEPQIEIHETLSYGNEQQEKVELDTSKDNDQLHSTGIRRRRKQTPEEKKFKCAECGKCFAFEERLKSHTVVHSGEKLFGCEQCGRKFYRKTSLSEHFMTHSKNKPYECKTCTKQFIRRYDLEAHLMLHRGVKPFRCAECGKGFLKNNQLTRHAKIHSGLKPWECTKCGKGFVRKCDLKRHELIHGS</sequence>
<keyword evidence="6" id="KW-0238">DNA-binding</keyword>
<dbReference type="GO" id="GO:0008270">
    <property type="term" value="F:zinc ion binding"/>
    <property type="evidence" value="ECO:0007669"/>
    <property type="project" value="UniProtKB-KW"/>
</dbReference>
<dbReference type="EMBL" id="KZ309287">
    <property type="protein sequence ID" value="KAG8238138.1"/>
    <property type="molecule type" value="Genomic_DNA"/>
</dbReference>
<dbReference type="PANTHER" id="PTHR16515">
    <property type="entry name" value="PR DOMAIN ZINC FINGER PROTEIN"/>
    <property type="match status" value="1"/>
</dbReference>
<evidence type="ECO:0000256" key="5">
    <source>
        <dbReference type="ARBA" id="ARBA00022833"/>
    </source>
</evidence>
<organism evidence="12 13">
    <name type="scientific">Ladona fulva</name>
    <name type="common">Scarce chaser dragonfly</name>
    <name type="synonym">Libellula fulva</name>
    <dbReference type="NCBI Taxonomy" id="123851"/>
    <lineage>
        <taxon>Eukaryota</taxon>
        <taxon>Metazoa</taxon>
        <taxon>Ecdysozoa</taxon>
        <taxon>Arthropoda</taxon>
        <taxon>Hexapoda</taxon>
        <taxon>Insecta</taxon>
        <taxon>Pterygota</taxon>
        <taxon>Palaeoptera</taxon>
        <taxon>Odonata</taxon>
        <taxon>Epiprocta</taxon>
        <taxon>Anisoptera</taxon>
        <taxon>Libelluloidea</taxon>
        <taxon>Libellulidae</taxon>
        <taxon>Ladona</taxon>
    </lineage>
</organism>
<keyword evidence="3" id="KW-0677">Repeat</keyword>
<dbReference type="AlphaFoldDB" id="A0A8K0KTU3"/>
<dbReference type="PROSITE" id="PS00028">
    <property type="entry name" value="ZINC_FINGER_C2H2_1"/>
    <property type="match status" value="5"/>
</dbReference>
<evidence type="ECO:0000256" key="1">
    <source>
        <dbReference type="ARBA" id="ARBA00004123"/>
    </source>
</evidence>
<dbReference type="FunFam" id="3.30.160.60:FF:000671">
    <property type="entry name" value="Zinc finger protein 26"/>
    <property type="match status" value="1"/>
</dbReference>
<keyword evidence="13" id="KW-1185">Reference proteome</keyword>
<dbReference type="GO" id="GO:0005634">
    <property type="term" value="C:nucleus"/>
    <property type="evidence" value="ECO:0007669"/>
    <property type="project" value="UniProtKB-SubCell"/>
</dbReference>
<dbReference type="SMART" id="SM00355">
    <property type="entry name" value="ZnF_C2H2"/>
    <property type="match status" value="5"/>
</dbReference>
<accession>A0A8K0KTU3</accession>
<keyword evidence="7" id="KW-0539">Nucleus</keyword>
<evidence type="ECO:0000313" key="13">
    <source>
        <dbReference type="Proteomes" id="UP000792457"/>
    </source>
</evidence>
<dbReference type="InterPro" id="IPR013087">
    <property type="entry name" value="Znf_C2H2_type"/>
</dbReference>
<name>A0A8K0KTU3_LADFU</name>
<keyword evidence="5" id="KW-0862">Zinc</keyword>
<gene>
    <name evidence="12" type="ORF">J437_LFUL017299</name>
</gene>
<evidence type="ECO:0000256" key="4">
    <source>
        <dbReference type="ARBA" id="ARBA00022771"/>
    </source>
</evidence>
<keyword evidence="4 8" id="KW-0863">Zinc-finger</keyword>
<dbReference type="PANTHER" id="PTHR16515:SF49">
    <property type="entry name" value="GASTRULA ZINC FINGER PROTEIN XLCGF49.1-LIKE-RELATED"/>
    <property type="match status" value="1"/>
</dbReference>
<dbReference type="FunFam" id="3.30.160.60:FF:000624">
    <property type="entry name" value="zinc finger protein 697"/>
    <property type="match status" value="1"/>
</dbReference>
<dbReference type="Proteomes" id="UP000792457">
    <property type="component" value="Unassembled WGS sequence"/>
</dbReference>
<protein>
    <recommendedName>
        <fullName evidence="11">C2H2-type domain-containing protein</fullName>
    </recommendedName>
</protein>
<dbReference type="OrthoDB" id="6077919at2759"/>
<evidence type="ECO:0000256" key="8">
    <source>
        <dbReference type="PROSITE-ProRule" id="PRU00042"/>
    </source>
</evidence>
<dbReference type="FunFam" id="3.30.160.60:FF:000100">
    <property type="entry name" value="Zinc finger 45-like"/>
    <property type="match status" value="1"/>
</dbReference>
<keyword evidence="9" id="KW-0175">Coiled coil</keyword>